<evidence type="ECO:0000256" key="2">
    <source>
        <dbReference type="ARBA" id="ARBA00006653"/>
    </source>
</evidence>
<comment type="similarity">
    <text evidence="2">Belongs to the COG1 family.</text>
</comment>
<evidence type="ECO:0000313" key="8">
    <source>
        <dbReference type="EMBL" id="KAL2815972.1"/>
    </source>
</evidence>
<dbReference type="PANTHER" id="PTHR31658">
    <property type="entry name" value="CONSERVED OLIGOMERIC GOLGI COMPLEX SUBUNIT 1"/>
    <property type="match status" value="1"/>
</dbReference>
<name>A0ABR4HKP1_9EURO</name>
<reference evidence="8 9" key="1">
    <citation type="submission" date="2024-07" db="EMBL/GenBank/DDBJ databases">
        <title>Section-level genome sequencing and comparative genomics of Aspergillus sections Usti and Cavernicolus.</title>
        <authorList>
            <consortium name="Lawrence Berkeley National Laboratory"/>
            <person name="Nybo J.L."/>
            <person name="Vesth T.C."/>
            <person name="Theobald S."/>
            <person name="Frisvad J.C."/>
            <person name="Larsen T.O."/>
            <person name="Kjaerboelling I."/>
            <person name="Rothschild-Mancinelli K."/>
            <person name="Lyhne E.K."/>
            <person name="Kogle M.E."/>
            <person name="Barry K."/>
            <person name="Clum A."/>
            <person name="Na H."/>
            <person name="Ledsgaard L."/>
            <person name="Lin J."/>
            <person name="Lipzen A."/>
            <person name="Kuo A."/>
            <person name="Riley R."/>
            <person name="Mondo S."/>
            <person name="Labutti K."/>
            <person name="Haridas S."/>
            <person name="Pangalinan J."/>
            <person name="Salamov A.A."/>
            <person name="Simmons B.A."/>
            <person name="Magnuson J.K."/>
            <person name="Chen J."/>
            <person name="Drula E."/>
            <person name="Henrissat B."/>
            <person name="Wiebenga A."/>
            <person name="Lubbers R.J."/>
            <person name="Gomes A.C."/>
            <person name="Makela M.R."/>
            <person name="Stajich J."/>
            <person name="Grigoriev I.V."/>
            <person name="Mortensen U.H."/>
            <person name="De Vries R.P."/>
            <person name="Baker S.E."/>
            <person name="Andersen M.R."/>
        </authorList>
    </citation>
    <scope>NUCLEOTIDE SEQUENCE [LARGE SCALE GENOMIC DNA]</scope>
    <source>
        <strain evidence="8 9">CBS 588.65</strain>
    </source>
</reference>
<dbReference type="PANTHER" id="PTHR31658:SF0">
    <property type="entry name" value="CONSERVED OLIGOMERIC GOLGI COMPLEX SUBUNIT 1"/>
    <property type="match status" value="1"/>
</dbReference>
<keyword evidence="5" id="KW-0653">Protein transport</keyword>
<comment type="subcellular location">
    <subcellularLocation>
        <location evidence="1">Golgi apparatus membrane</location>
        <topology evidence="1">Peripheral membrane protein</topology>
    </subcellularLocation>
</comment>
<organism evidence="8 9">
    <name type="scientific">Aspergillus granulosus</name>
    <dbReference type="NCBI Taxonomy" id="176169"/>
    <lineage>
        <taxon>Eukaryota</taxon>
        <taxon>Fungi</taxon>
        <taxon>Dikarya</taxon>
        <taxon>Ascomycota</taxon>
        <taxon>Pezizomycotina</taxon>
        <taxon>Eurotiomycetes</taxon>
        <taxon>Eurotiomycetidae</taxon>
        <taxon>Eurotiales</taxon>
        <taxon>Aspergillaceae</taxon>
        <taxon>Aspergillus</taxon>
        <taxon>Aspergillus subgen. Nidulantes</taxon>
    </lineage>
</organism>
<comment type="caution">
    <text evidence="8">The sequence shown here is derived from an EMBL/GenBank/DDBJ whole genome shotgun (WGS) entry which is preliminary data.</text>
</comment>
<evidence type="ECO:0000256" key="5">
    <source>
        <dbReference type="ARBA" id="ARBA00022927"/>
    </source>
</evidence>
<evidence type="ECO:0000256" key="3">
    <source>
        <dbReference type="ARBA" id="ARBA00020978"/>
    </source>
</evidence>
<gene>
    <name evidence="8" type="ORF">BJX63DRAFT_388970</name>
</gene>
<proteinExistence type="inferred from homology"/>
<sequence>MASDGPDLQSLKSWQDAFQYPIPSVRRVEQELRRDIASNKEKLRALVGTRYRELVGTAETIVAMNRDIQDVDTTLSDVGRRCNPRLMGKKYAHLNQIDSETTDQDVTKRALGAQLALLHRCSVLISKMLRKRGSPLLIAKLLVISRPLHKALSEQKSAPPFLETLRNQLANLRSGLRNRINKRLASTKSTIDEVIEALAAYCLATSSSSDDAVAYYHKIRLDVIGSQLVLAKASGSNILAALRLYVQTLQVSKILLSRRLTDVLNKLKSRPLFNDPEIRNIDDLSLDVLGRWVAADVVNFTPWLKVTELTKHDADRTIKKWSKTAFAEFVRRSQDSIVGWVDVPQLLQLRKETLEFWLNSWSSTPTHSALQVLEGIRTVFNSRLTEILSAKAKALDSFGQNVALVVSDWNGREHNSTRSLWDYELISLDYSNGAAAFKEAITDRLLGRDEDISAVLDAYKPWLSSIEALREAIDALRQVQWPDIIDEAAVEDLDIDVTAILNEDDRQLLWDALKAAVGQAFDTLQASFSDTSKSLGESNHGEKAAFILKTIRLVQRDLPHEFVSSDTEFSKDIVPGLQEVLAAEVIARTQPLALSNHKSKRIPGRTLWEGDPELPVQPSPAVFKFLRRLVESMNQHGPGLWDTSTVQILQHSLQKELSERISFFLEGLKALTDESEPDTAGAPQTEGDHVDGDNEAYLQDLKAQLYFDTVFLSTASASKGKQTPLQDVAGKLLGSFGSGTESSAKTMDRRAQDYWHRTRLLFGPLAVETV</sequence>
<evidence type="ECO:0000313" key="9">
    <source>
        <dbReference type="Proteomes" id="UP001610334"/>
    </source>
</evidence>
<keyword evidence="6" id="KW-0333">Golgi apparatus</keyword>
<protein>
    <recommendedName>
        <fullName evidence="3">Conserved oligomeric Golgi complex subunit 1</fullName>
    </recommendedName>
</protein>
<evidence type="ECO:0000256" key="4">
    <source>
        <dbReference type="ARBA" id="ARBA00022448"/>
    </source>
</evidence>
<keyword evidence="9" id="KW-1185">Reference proteome</keyword>
<keyword evidence="7" id="KW-0472">Membrane</keyword>
<dbReference type="EMBL" id="JBFXLT010000025">
    <property type="protein sequence ID" value="KAL2815972.1"/>
    <property type="molecule type" value="Genomic_DNA"/>
</dbReference>
<accession>A0ABR4HKP1</accession>
<dbReference type="InterPro" id="IPR033370">
    <property type="entry name" value="COG1"/>
</dbReference>
<dbReference type="Pfam" id="PF08700">
    <property type="entry name" value="VPS51_Exo84_N"/>
    <property type="match status" value="1"/>
</dbReference>
<evidence type="ECO:0000256" key="6">
    <source>
        <dbReference type="ARBA" id="ARBA00023034"/>
    </source>
</evidence>
<evidence type="ECO:0000256" key="7">
    <source>
        <dbReference type="ARBA" id="ARBA00023136"/>
    </source>
</evidence>
<dbReference type="Proteomes" id="UP001610334">
    <property type="component" value="Unassembled WGS sequence"/>
</dbReference>
<keyword evidence="4" id="KW-0813">Transport</keyword>
<evidence type="ECO:0000256" key="1">
    <source>
        <dbReference type="ARBA" id="ARBA00004395"/>
    </source>
</evidence>